<protein>
    <submittedName>
        <fullName evidence="1">Uncharacterized protein</fullName>
    </submittedName>
</protein>
<proteinExistence type="predicted"/>
<keyword evidence="2" id="KW-1185">Reference proteome</keyword>
<sequence length="104" mass="11594">MSLTFNLSLIADRGGNLCGEDRFSIEACAACQGQYLFNQELKDVYFDPEDLARHFFKIPGMDLPPCGYCGAVIWDFADVSPDQTSAQAGPWAWALKSRVFTFND</sequence>
<dbReference type="Proteomes" id="UP000193450">
    <property type="component" value="Chromosome"/>
</dbReference>
<accession>A0A1X9NAW4</accession>
<dbReference type="AlphaFoldDB" id="A0A1X9NAW4"/>
<evidence type="ECO:0000313" key="2">
    <source>
        <dbReference type="Proteomes" id="UP000193450"/>
    </source>
</evidence>
<dbReference type="OrthoDB" id="5738357at2"/>
<organism evidence="1 2">
    <name type="scientific">Oceanicoccus sagamiensis</name>
    <dbReference type="NCBI Taxonomy" id="716816"/>
    <lineage>
        <taxon>Bacteria</taxon>
        <taxon>Pseudomonadati</taxon>
        <taxon>Pseudomonadota</taxon>
        <taxon>Gammaproteobacteria</taxon>
        <taxon>Cellvibrionales</taxon>
        <taxon>Spongiibacteraceae</taxon>
        <taxon>Oceanicoccus</taxon>
    </lineage>
</organism>
<name>A0A1X9NAW4_9GAMM</name>
<dbReference type="EMBL" id="CP019343">
    <property type="protein sequence ID" value="ARN74756.1"/>
    <property type="molecule type" value="Genomic_DNA"/>
</dbReference>
<reference evidence="1 2" key="1">
    <citation type="submission" date="2016-11" db="EMBL/GenBank/DDBJ databases">
        <title>Trade-off between light-utilization and light-protection in marine flavobacteria.</title>
        <authorList>
            <person name="Kumagai Y."/>
        </authorList>
    </citation>
    <scope>NUCLEOTIDE SEQUENCE [LARGE SCALE GENOMIC DNA]</scope>
    <source>
        <strain evidence="1 2">NBRC 107125</strain>
    </source>
</reference>
<evidence type="ECO:0000313" key="1">
    <source>
        <dbReference type="EMBL" id="ARN74756.1"/>
    </source>
</evidence>
<dbReference type="STRING" id="716816.BST96_11880"/>
<dbReference type="RefSeq" id="WP_085758915.1">
    <property type="nucleotide sequence ID" value="NZ_CP019343.1"/>
</dbReference>
<dbReference type="KEGG" id="osg:BST96_11880"/>
<gene>
    <name evidence="1" type="ORF">BST96_11880</name>
</gene>